<dbReference type="Proteomes" id="UP000735302">
    <property type="component" value="Unassembled WGS sequence"/>
</dbReference>
<accession>A0AAV4C1E5</accession>
<dbReference type="AlphaFoldDB" id="A0AAV4C1E5"/>
<dbReference type="EMBL" id="BLXT01005681">
    <property type="protein sequence ID" value="GFO24954.1"/>
    <property type="molecule type" value="Genomic_DNA"/>
</dbReference>
<comment type="caution">
    <text evidence="1">The sequence shown here is derived from an EMBL/GenBank/DDBJ whole genome shotgun (WGS) entry which is preliminary data.</text>
</comment>
<sequence>MVSLIILKVRDQLSVQTVICWWREQLTMTQKTGLQASTSQAERRVKRNRVDLRTGEEGDNVAVPVPPVDHGRSDPRNIRGVIIDRLEDRDQCRIAVKAGISMVCIPEVNSICALNAFLPDDVNTEKKIFTALKNDLSMSFK</sequence>
<organism evidence="1 2">
    <name type="scientific">Plakobranchus ocellatus</name>
    <dbReference type="NCBI Taxonomy" id="259542"/>
    <lineage>
        <taxon>Eukaryota</taxon>
        <taxon>Metazoa</taxon>
        <taxon>Spiralia</taxon>
        <taxon>Lophotrochozoa</taxon>
        <taxon>Mollusca</taxon>
        <taxon>Gastropoda</taxon>
        <taxon>Heterobranchia</taxon>
        <taxon>Euthyneura</taxon>
        <taxon>Panpulmonata</taxon>
        <taxon>Sacoglossa</taxon>
        <taxon>Placobranchoidea</taxon>
        <taxon>Plakobranchidae</taxon>
        <taxon>Plakobranchus</taxon>
    </lineage>
</organism>
<keyword evidence="2" id="KW-1185">Reference proteome</keyword>
<proteinExistence type="predicted"/>
<gene>
    <name evidence="1" type="ORF">PoB_005145900</name>
</gene>
<name>A0AAV4C1E5_9GAST</name>
<reference evidence="1 2" key="1">
    <citation type="journal article" date="2021" name="Elife">
        <title>Chloroplast acquisition without the gene transfer in kleptoplastic sea slugs, Plakobranchus ocellatus.</title>
        <authorList>
            <person name="Maeda T."/>
            <person name="Takahashi S."/>
            <person name="Yoshida T."/>
            <person name="Shimamura S."/>
            <person name="Takaki Y."/>
            <person name="Nagai Y."/>
            <person name="Toyoda A."/>
            <person name="Suzuki Y."/>
            <person name="Arimoto A."/>
            <person name="Ishii H."/>
            <person name="Satoh N."/>
            <person name="Nishiyama T."/>
            <person name="Hasebe M."/>
            <person name="Maruyama T."/>
            <person name="Minagawa J."/>
            <person name="Obokata J."/>
            <person name="Shigenobu S."/>
        </authorList>
    </citation>
    <scope>NUCLEOTIDE SEQUENCE [LARGE SCALE GENOMIC DNA]</scope>
</reference>
<evidence type="ECO:0000313" key="1">
    <source>
        <dbReference type="EMBL" id="GFO24954.1"/>
    </source>
</evidence>
<evidence type="ECO:0000313" key="2">
    <source>
        <dbReference type="Proteomes" id="UP000735302"/>
    </source>
</evidence>
<protein>
    <submittedName>
        <fullName evidence="1">Uncharacterized protein</fullName>
    </submittedName>
</protein>